<keyword evidence="15" id="KW-0969">Cilium</keyword>
<keyword evidence="15" id="KW-0966">Cell projection</keyword>
<dbReference type="PANTHER" id="PTHR30531">
    <property type="entry name" value="FLAGELLAR BIOSYNTHETIC PROTEIN FLHB"/>
    <property type="match status" value="1"/>
</dbReference>
<comment type="similarity">
    <text evidence="2 13">Belongs to the type III secretion exporter family.</text>
</comment>
<keyword evidence="6 13" id="KW-0812">Transmembrane</keyword>
<protein>
    <recommendedName>
        <fullName evidence="3 13">Flagellar biosynthetic protein FlhB</fullName>
    </recommendedName>
</protein>
<evidence type="ECO:0000256" key="5">
    <source>
        <dbReference type="ARBA" id="ARBA00022475"/>
    </source>
</evidence>
<evidence type="ECO:0000256" key="2">
    <source>
        <dbReference type="ARBA" id="ARBA00010690"/>
    </source>
</evidence>
<comment type="function">
    <text evidence="12 13">Required for formation of the rod structure in the basal body of the flagellar apparatus. Together with FliI and FliH, may constitute the export apparatus of flagellin.</text>
</comment>
<dbReference type="Proteomes" id="UP000175989">
    <property type="component" value="Unassembled WGS sequence"/>
</dbReference>
<dbReference type="Gene3D" id="3.40.1690.10">
    <property type="entry name" value="secretion proteins EscU"/>
    <property type="match status" value="1"/>
</dbReference>
<dbReference type="NCBIfam" id="TIGR00328">
    <property type="entry name" value="flhB"/>
    <property type="match status" value="1"/>
</dbReference>
<evidence type="ECO:0000256" key="11">
    <source>
        <dbReference type="ARBA" id="ARBA00023225"/>
    </source>
</evidence>
<dbReference type="PATRIC" id="fig|762836.4.peg.1096"/>
<evidence type="ECO:0000256" key="4">
    <source>
        <dbReference type="ARBA" id="ARBA00022448"/>
    </source>
</evidence>
<keyword evidence="10 13" id="KW-0472">Membrane</keyword>
<keyword evidence="15" id="KW-0282">Flagellum</keyword>
<dbReference type="SUPFAM" id="SSF160544">
    <property type="entry name" value="EscU C-terminal domain-like"/>
    <property type="match status" value="1"/>
</dbReference>
<dbReference type="GO" id="GO:0044780">
    <property type="term" value="P:bacterial-type flagellum assembly"/>
    <property type="evidence" value="ECO:0007669"/>
    <property type="project" value="InterPro"/>
</dbReference>
<comment type="caution">
    <text evidence="13">Lacks conserved residue(s) required for the propagation of feature annotation.</text>
</comment>
<keyword evidence="4 13" id="KW-0813">Transport</keyword>
<dbReference type="PRINTS" id="PR00950">
    <property type="entry name" value="TYPE3IMSPROT"/>
</dbReference>
<dbReference type="FunFam" id="3.40.1690.10:FF:000001">
    <property type="entry name" value="Flagellar biosynthetic protein FlhB"/>
    <property type="match status" value="1"/>
</dbReference>
<dbReference type="EMBL" id="LROM01000056">
    <property type="protein sequence ID" value="OFA07804.1"/>
    <property type="molecule type" value="Genomic_DNA"/>
</dbReference>
<proteinExistence type="inferred from homology"/>
<evidence type="ECO:0000256" key="12">
    <source>
        <dbReference type="ARBA" id="ARBA00025078"/>
    </source>
</evidence>
<accession>A0A1E7X563</accession>
<keyword evidence="8 13" id="KW-0653">Protein transport</keyword>
<dbReference type="GO" id="GO:0005886">
    <property type="term" value="C:plasma membrane"/>
    <property type="evidence" value="ECO:0007669"/>
    <property type="project" value="UniProtKB-SubCell"/>
</dbReference>
<evidence type="ECO:0000313" key="16">
    <source>
        <dbReference type="Proteomes" id="UP000175989"/>
    </source>
</evidence>
<dbReference type="InterPro" id="IPR029025">
    <property type="entry name" value="T3SS_substrate_exporter_C"/>
</dbReference>
<evidence type="ECO:0000313" key="15">
    <source>
        <dbReference type="EMBL" id="OFA07804.1"/>
    </source>
</evidence>
<evidence type="ECO:0000256" key="10">
    <source>
        <dbReference type="ARBA" id="ARBA00023136"/>
    </source>
</evidence>
<keyword evidence="7 13" id="KW-1005">Bacterial flagellum biogenesis</keyword>
<evidence type="ECO:0000256" key="6">
    <source>
        <dbReference type="ARBA" id="ARBA00022692"/>
    </source>
</evidence>
<dbReference type="GO" id="GO:0009306">
    <property type="term" value="P:protein secretion"/>
    <property type="evidence" value="ECO:0007669"/>
    <property type="project" value="InterPro"/>
</dbReference>
<gene>
    <name evidence="15" type="primary">flhB_2</name>
    <name evidence="13" type="synonym">flhB</name>
    <name evidence="15" type="ORF">DUPY_10470</name>
</gene>
<keyword evidence="5 13" id="KW-1003">Cell membrane</keyword>
<dbReference type="RefSeq" id="WP_070246789.1">
    <property type="nucleotide sequence ID" value="NZ_LROM01000056.1"/>
</dbReference>
<feature type="transmembrane region" description="Helical" evidence="13">
    <location>
        <begin position="143"/>
        <end position="164"/>
    </location>
</feature>
<comment type="subcellular location">
    <subcellularLocation>
        <location evidence="1">Cell membrane</location>
        <topology evidence="1">Multi-pass membrane protein</topology>
    </subcellularLocation>
</comment>
<evidence type="ECO:0000256" key="1">
    <source>
        <dbReference type="ARBA" id="ARBA00004651"/>
    </source>
</evidence>
<evidence type="ECO:0000256" key="9">
    <source>
        <dbReference type="ARBA" id="ARBA00022989"/>
    </source>
</evidence>
<dbReference type="Pfam" id="PF01312">
    <property type="entry name" value="Bac_export_2"/>
    <property type="match status" value="1"/>
</dbReference>
<feature type="transmembrane region" description="Helical" evidence="13">
    <location>
        <begin position="89"/>
        <end position="122"/>
    </location>
</feature>
<evidence type="ECO:0000256" key="3">
    <source>
        <dbReference type="ARBA" id="ARBA00021622"/>
    </source>
</evidence>
<dbReference type="InterPro" id="IPR006136">
    <property type="entry name" value="FlhB"/>
</dbReference>
<comment type="caution">
    <text evidence="15">The sequence shown here is derived from an EMBL/GenBank/DDBJ whole genome shotgun (WGS) entry which is preliminary data.</text>
</comment>
<evidence type="ECO:0000256" key="8">
    <source>
        <dbReference type="ARBA" id="ARBA00022927"/>
    </source>
</evidence>
<dbReference type="Gene3D" id="6.10.250.2080">
    <property type="match status" value="1"/>
</dbReference>
<dbReference type="OrthoDB" id="9807950at2"/>
<keyword evidence="16" id="KW-1185">Reference proteome</keyword>
<keyword evidence="9 13" id="KW-1133">Transmembrane helix</keyword>
<evidence type="ECO:0000256" key="13">
    <source>
        <dbReference type="RuleBase" id="RU364091"/>
    </source>
</evidence>
<evidence type="ECO:0000256" key="14">
    <source>
        <dbReference type="SAM" id="MobiDB-lite"/>
    </source>
</evidence>
<feature type="transmembrane region" description="Helical" evidence="13">
    <location>
        <begin position="194"/>
        <end position="214"/>
    </location>
</feature>
<name>A0A1E7X563_9BURK</name>
<dbReference type="PANTHER" id="PTHR30531:SF12">
    <property type="entry name" value="FLAGELLAR BIOSYNTHETIC PROTEIN FLHB"/>
    <property type="match status" value="1"/>
</dbReference>
<dbReference type="InterPro" id="IPR006135">
    <property type="entry name" value="T3SS_substrate_exporter"/>
</dbReference>
<evidence type="ECO:0000256" key="7">
    <source>
        <dbReference type="ARBA" id="ARBA00022795"/>
    </source>
</evidence>
<dbReference type="AlphaFoldDB" id="A0A1E7X563"/>
<feature type="region of interest" description="Disordered" evidence="14">
    <location>
        <begin position="1"/>
        <end position="26"/>
    </location>
</feature>
<sequence>MSDSSDAEKTEAASPKRLEQAREEGDIPRSREVATFTVLMAAGVGLWTFGDGLVRQLNSALVSGLTLDQEQIFNSNVLLQRVALDIGRVLLACLPLGLALMFVAVISPILIGGWLFSAKAFVPKFSKLNPINGISNMFSKNALVELFKAIGKAVVVGVVAWMVMMKQQDAVIGLAVEPLRLGTTHMLNMLGSSFLYIVGALGLIALIDAPYQLWHYADKLKMTRQEVIQESKESDGNPQIKGKIRQLQREMARRRMMADVPTADVVVTNPTHYAVALKYNDGMRGAPKVIAKGTDETAAKIREIARENKVIMLEAPALARALYKHAEIGDEIPATLYAAVAEVLAYVFQLRMYSKGGAPRPTEPKVLDVPPELDPHNPAYVDKFGNKPNLDNGAPA</sequence>
<reference evidence="16" key="1">
    <citation type="journal article" date="2016" name="Front. Microbiol.">
        <title>Molecular Keys to the Janthinobacterium and Duganella spp. Interaction with the Plant Pathogen Fusarium graminearum.</title>
        <authorList>
            <person name="Haack F.S."/>
            <person name="Poehlein A."/>
            <person name="Kroger C."/>
            <person name="Voigt C.A."/>
            <person name="Piepenbring M."/>
            <person name="Bode H.B."/>
            <person name="Daniel R."/>
            <person name="Schafer W."/>
            <person name="Streit W.R."/>
        </authorList>
    </citation>
    <scope>NUCLEOTIDE SEQUENCE [LARGE SCALE GENOMIC DNA]</scope>
    <source>
        <strain evidence="16">T54</strain>
    </source>
</reference>
<organism evidence="15 16">
    <name type="scientific">Duganella phyllosphaerae</name>
    <dbReference type="NCBI Taxonomy" id="762836"/>
    <lineage>
        <taxon>Bacteria</taxon>
        <taxon>Pseudomonadati</taxon>
        <taxon>Pseudomonadota</taxon>
        <taxon>Betaproteobacteria</taxon>
        <taxon>Burkholderiales</taxon>
        <taxon>Oxalobacteraceae</taxon>
        <taxon>Telluria group</taxon>
        <taxon>Duganella</taxon>
    </lineage>
</organism>
<keyword evidence="11 13" id="KW-1006">Bacterial flagellum protein export</keyword>